<evidence type="ECO:0000313" key="5">
    <source>
        <dbReference type="Proteomes" id="UP000824041"/>
    </source>
</evidence>
<dbReference type="InterPro" id="IPR044005">
    <property type="entry name" value="DZR_2"/>
</dbReference>
<dbReference type="SUPFAM" id="SSF53271">
    <property type="entry name" value="PRTase-like"/>
    <property type="match status" value="1"/>
</dbReference>
<dbReference type="Proteomes" id="UP000824041">
    <property type="component" value="Unassembled WGS sequence"/>
</dbReference>
<comment type="caution">
    <text evidence="4">The sequence shown here is derived from an EMBL/GenBank/DDBJ whole genome shotgun (WGS) entry which is preliminary data.</text>
</comment>
<dbReference type="PANTHER" id="PTHR47505:SF1">
    <property type="entry name" value="DNA UTILIZATION PROTEIN YHGH"/>
    <property type="match status" value="1"/>
</dbReference>
<reference evidence="4" key="2">
    <citation type="submission" date="2021-04" db="EMBL/GenBank/DDBJ databases">
        <authorList>
            <person name="Gilroy R."/>
        </authorList>
    </citation>
    <scope>NUCLEOTIDE SEQUENCE</scope>
    <source>
        <strain evidence="4">14324</strain>
    </source>
</reference>
<dbReference type="Pfam" id="PF18912">
    <property type="entry name" value="DZR_2"/>
    <property type="match status" value="1"/>
</dbReference>
<comment type="similarity">
    <text evidence="1">Belongs to the ComF/GntX family.</text>
</comment>
<organism evidence="4 5">
    <name type="scientific">Candidatus Blautia faecigallinarum</name>
    <dbReference type="NCBI Taxonomy" id="2838488"/>
    <lineage>
        <taxon>Bacteria</taxon>
        <taxon>Bacillati</taxon>
        <taxon>Bacillota</taxon>
        <taxon>Clostridia</taxon>
        <taxon>Lachnospirales</taxon>
        <taxon>Lachnospiraceae</taxon>
        <taxon>Blautia</taxon>
    </lineage>
</organism>
<dbReference type="AlphaFoldDB" id="A0A9D2DU07"/>
<accession>A0A9D2DU07</accession>
<evidence type="ECO:0000256" key="1">
    <source>
        <dbReference type="ARBA" id="ARBA00008007"/>
    </source>
</evidence>
<proteinExistence type="inferred from homology"/>
<dbReference type="PANTHER" id="PTHR47505">
    <property type="entry name" value="DNA UTILIZATION PROTEIN YHGH"/>
    <property type="match status" value="1"/>
</dbReference>
<dbReference type="Gene3D" id="3.40.50.2020">
    <property type="match status" value="1"/>
</dbReference>
<reference evidence="4" key="1">
    <citation type="journal article" date="2021" name="PeerJ">
        <title>Extensive microbial diversity within the chicken gut microbiome revealed by metagenomics and culture.</title>
        <authorList>
            <person name="Gilroy R."/>
            <person name="Ravi A."/>
            <person name="Getino M."/>
            <person name="Pursley I."/>
            <person name="Horton D.L."/>
            <person name="Alikhan N.F."/>
            <person name="Baker D."/>
            <person name="Gharbi K."/>
            <person name="Hall N."/>
            <person name="Watson M."/>
            <person name="Adriaenssens E.M."/>
            <person name="Foster-Nyarko E."/>
            <person name="Jarju S."/>
            <person name="Secka A."/>
            <person name="Antonio M."/>
            <person name="Oren A."/>
            <person name="Chaudhuri R.R."/>
            <person name="La Ragione R."/>
            <person name="Hildebrand F."/>
            <person name="Pallen M.J."/>
        </authorList>
    </citation>
    <scope>NUCLEOTIDE SEQUENCE</scope>
    <source>
        <strain evidence="4">14324</strain>
    </source>
</reference>
<protein>
    <submittedName>
        <fullName evidence="4">ComF family protein</fullName>
    </submittedName>
</protein>
<dbReference type="EMBL" id="DXBU01000126">
    <property type="protein sequence ID" value="HIZ22939.1"/>
    <property type="molecule type" value="Genomic_DNA"/>
</dbReference>
<dbReference type="InterPro" id="IPR051910">
    <property type="entry name" value="ComF/GntX_DNA_util-trans"/>
</dbReference>
<evidence type="ECO:0000259" key="3">
    <source>
        <dbReference type="Pfam" id="PF18912"/>
    </source>
</evidence>
<feature type="domain" description="Phosphoribosyltransferase" evidence="2">
    <location>
        <begin position="166"/>
        <end position="231"/>
    </location>
</feature>
<dbReference type="InterPro" id="IPR029057">
    <property type="entry name" value="PRTase-like"/>
</dbReference>
<gene>
    <name evidence="4" type="ORF">IAA21_09120</name>
</gene>
<evidence type="ECO:0000259" key="2">
    <source>
        <dbReference type="Pfam" id="PF00156"/>
    </source>
</evidence>
<name>A0A9D2DU07_9FIRM</name>
<sequence>MKKQIEQILNLLYPRCCPLCHKILKDQQALICPECQKILRPITQPRCMRCGRPVKEEEEYCRFCRGKERVFFQGRGIFPYDDRMKASIIRYKYDGRRQYGDFYARAMCVYAGEDIKRWKPDLILAIPLHPRKQRMRGFNQAWYLAERIGAYFGIPAQEDGLKKIKDTKSQKKMGAAMRRRNLTDAFAVSAQAEGKIILLIDDVYTTGNTIEAAAKCLKEAGAKAVCFLTLCIGAD</sequence>
<dbReference type="Pfam" id="PF00156">
    <property type="entry name" value="Pribosyltran"/>
    <property type="match status" value="1"/>
</dbReference>
<evidence type="ECO:0000313" key="4">
    <source>
        <dbReference type="EMBL" id="HIZ22939.1"/>
    </source>
</evidence>
<dbReference type="CDD" id="cd06223">
    <property type="entry name" value="PRTases_typeI"/>
    <property type="match status" value="1"/>
</dbReference>
<feature type="domain" description="Double zinc ribbon" evidence="3">
    <location>
        <begin position="8"/>
        <end position="65"/>
    </location>
</feature>
<dbReference type="InterPro" id="IPR000836">
    <property type="entry name" value="PRTase_dom"/>
</dbReference>